<keyword evidence="6" id="KW-1278">Translocase</keyword>
<dbReference type="Pfam" id="PF13732">
    <property type="entry name" value="DrrA1-3_C"/>
    <property type="match status" value="1"/>
</dbReference>
<dbReference type="GO" id="GO:0005524">
    <property type="term" value="F:ATP binding"/>
    <property type="evidence" value="ECO:0007669"/>
    <property type="project" value="UniProtKB-KW"/>
</dbReference>
<evidence type="ECO:0000259" key="9">
    <source>
        <dbReference type="PROSITE" id="PS50893"/>
    </source>
</evidence>
<dbReference type="SMART" id="SM00382">
    <property type="entry name" value="AAA"/>
    <property type="match status" value="1"/>
</dbReference>
<keyword evidence="4" id="KW-0547">Nucleotide-binding</keyword>
<dbReference type="KEGG" id="ipc:IPA_01545"/>
<sequence length="319" mass="36553">MEYAIVAENLVKRFGPIVAVNGVTFKVKKGERFGFLGPNGAGKTTTVHILTTLLKPDEGKALVAGHDVVKEAREVRKKIGVVFQDPALDTHLTAYENLYIHGRLYGLRGKELKERIEEVLKFFDLYEHKDRVVRFFSGGMRRRLEIARALMHRPEVLFLDEPTVGLDPQSRAKVWDYIRGVNEEFGITVFLTTHYMDEADRLCHRIAIIDRGKIIAEGSPDELKRMIGKEIIYVKTEIEPKCPEDFECEKKDNLLIIKVENAARALPKVMELLTPYKILEVNVKRPTLDDVFLELTGRELREEGADTFGIFRAAARRWM</sequence>
<dbReference type="PANTHER" id="PTHR43582">
    <property type="entry name" value="LINEARMYCIN RESISTANCE ATP-BINDING PROTEIN LNRL"/>
    <property type="match status" value="1"/>
</dbReference>
<dbReference type="Proteomes" id="UP001063698">
    <property type="component" value="Chromosome"/>
</dbReference>
<dbReference type="CDD" id="cd03265">
    <property type="entry name" value="ABC_DrrA"/>
    <property type="match status" value="1"/>
</dbReference>
<evidence type="ECO:0000256" key="4">
    <source>
        <dbReference type="ARBA" id="ARBA00022741"/>
    </source>
</evidence>
<comment type="similarity">
    <text evidence="8">Belongs to the ABC transporter superfamily. Drug exporter-1 (DrugE1) (TC 3.A.1.105) family.</text>
</comment>
<keyword evidence="2" id="KW-0813">Transport</keyword>
<dbReference type="Gene3D" id="3.40.50.300">
    <property type="entry name" value="P-loop containing nucleotide triphosphate hydrolases"/>
    <property type="match status" value="1"/>
</dbReference>
<dbReference type="SUPFAM" id="SSF52540">
    <property type="entry name" value="P-loop containing nucleoside triphosphate hydrolases"/>
    <property type="match status" value="1"/>
</dbReference>
<dbReference type="GO" id="GO:0043215">
    <property type="term" value="P:daunorubicin transport"/>
    <property type="evidence" value="ECO:0007669"/>
    <property type="project" value="InterPro"/>
</dbReference>
<keyword evidence="5 10" id="KW-0067">ATP-binding</keyword>
<evidence type="ECO:0000256" key="5">
    <source>
        <dbReference type="ARBA" id="ARBA00022840"/>
    </source>
</evidence>
<comment type="subcellular location">
    <subcellularLocation>
        <location evidence="1">Cell membrane</location>
        <topology evidence="1">Peripheral membrane protein</topology>
        <orientation evidence="1">Cytoplasmic side</orientation>
    </subcellularLocation>
</comment>
<evidence type="ECO:0000256" key="6">
    <source>
        <dbReference type="ARBA" id="ARBA00022967"/>
    </source>
</evidence>
<feature type="domain" description="ABC transporter" evidence="9">
    <location>
        <begin position="5"/>
        <end position="236"/>
    </location>
</feature>
<dbReference type="InterPro" id="IPR003593">
    <property type="entry name" value="AAA+_ATPase"/>
</dbReference>
<dbReference type="InterPro" id="IPR003439">
    <property type="entry name" value="ABC_transporter-like_ATP-bd"/>
</dbReference>
<dbReference type="PANTHER" id="PTHR43582:SF4">
    <property type="entry name" value="ANTIBIOTIC RESISTANCE ABC TRANSPORTER ATP-BINDING PROTEIN"/>
    <property type="match status" value="1"/>
</dbReference>
<dbReference type="EMBL" id="CP006868">
    <property type="protein sequence ID" value="UXD21228.1"/>
    <property type="molecule type" value="Genomic_DNA"/>
</dbReference>
<evidence type="ECO:0000313" key="10">
    <source>
        <dbReference type="EMBL" id="UXD21228.1"/>
    </source>
</evidence>
<evidence type="ECO:0000313" key="11">
    <source>
        <dbReference type="Proteomes" id="UP001063698"/>
    </source>
</evidence>
<organism evidence="10 11">
    <name type="scientific">Ignicoccus pacificus DSM 13166</name>
    <dbReference type="NCBI Taxonomy" id="940294"/>
    <lineage>
        <taxon>Archaea</taxon>
        <taxon>Thermoproteota</taxon>
        <taxon>Thermoprotei</taxon>
        <taxon>Desulfurococcales</taxon>
        <taxon>Desulfurococcaceae</taxon>
        <taxon>Ignicoccus</taxon>
    </lineage>
</organism>
<evidence type="ECO:0000256" key="7">
    <source>
        <dbReference type="ARBA" id="ARBA00023136"/>
    </source>
</evidence>
<dbReference type="FunFam" id="3.40.50.300:FF:000589">
    <property type="entry name" value="ABC transporter, ATP-binding subunit"/>
    <property type="match status" value="1"/>
</dbReference>
<dbReference type="InterPro" id="IPR025302">
    <property type="entry name" value="DrrA1/2-like_C"/>
</dbReference>
<dbReference type="AlphaFoldDB" id="A0A977PJT9"/>
<keyword evidence="11" id="KW-1185">Reference proteome</keyword>
<dbReference type="NCBIfam" id="TIGR01188">
    <property type="entry name" value="drrA"/>
    <property type="match status" value="1"/>
</dbReference>
<dbReference type="GO" id="GO:0016887">
    <property type="term" value="F:ATP hydrolysis activity"/>
    <property type="evidence" value="ECO:0007669"/>
    <property type="project" value="InterPro"/>
</dbReference>
<name>A0A977PJT9_9CREN</name>
<keyword evidence="3" id="KW-1003">Cell membrane</keyword>
<evidence type="ECO:0000256" key="3">
    <source>
        <dbReference type="ARBA" id="ARBA00022475"/>
    </source>
</evidence>
<dbReference type="InterPro" id="IPR017871">
    <property type="entry name" value="ABC_transporter-like_CS"/>
</dbReference>
<protein>
    <submittedName>
        <fullName evidence="10">ABC transporter ATP-binding protein</fullName>
    </submittedName>
</protein>
<dbReference type="InterPro" id="IPR005894">
    <property type="entry name" value="DrrA"/>
</dbReference>
<evidence type="ECO:0000256" key="2">
    <source>
        <dbReference type="ARBA" id="ARBA00022448"/>
    </source>
</evidence>
<dbReference type="Pfam" id="PF00005">
    <property type="entry name" value="ABC_tran"/>
    <property type="match status" value="1"/>
</dbReference>
<dbReference type="GO" id="GO:1900753">
    <property type="term" value="P:doxorubicin transport"/>
    <property type="evidence" value="ECO:0007669"/>
    <property type="project" value="InterPro"/>
</dbReference>
<dbReference type="GO" id="GO:0005886">
    <property type="term" value="C:plasma membrane"/>
    <property type="evidence" value="ECO:0007669"/>
    <property type="project" value="UniProtKB-SubCell"/>
</dbReference>
<reference evidence="10" key="1">
    <citation type="submission" date="2013-11" db="EMBL/GenBank/DDBJ databases">
        <title>Comparative genomics of Ignicoccus.</title>
        <authorList>
            <person name="Podar M."/>
        </authorList>
    </citation>
    <scope>NUCLEOTIDE SEQUENCE</scope>
    <source>
        <strain evidence="10">DSM 13166</strain>
    </source>
</reference>
<dbReference type="PROSITE" id="PS50893">
    <property type="entry name" value="ABC_TRANSPORTER_2"/>
    <property type="match status" value="1"/>
</dbReference>
<gene>
    <name evidence="10" type="ORF">IPA_01545</name>
</gene>
<evidence type="ECO:0000256" key="8">
    <source>
        <dbReference type="ARBA" id="ARBA00049985"/>
    </source>
</evidence>
<keyword evidence="7" id="KW-0472">Membrane</keyword>
<accession>A0A977PJT9</accession>
<dbReference type="InterPro" id="IPR027417">
    <property type="entry name" value="P-loop_NTPase"/>
</dbReference>
<dbReference type="PROSITE" id="PS00211">
    <property type="entry name" value="ABC_TRANSPORTER_1"/>
    <property type="match status" value="1"/>
</dbReference>
<evidence type="ECO:0000256" key="1">
    <source>
        <dbReference type="ARBA" id="ARBA00004413"/>
    </source>
</evidence>
<proteinExistence type="inferred from homology"/>